<feature type="domain" description="EF-hand" evidence="3">
    <location>
        <begin position="123"/>
        <end position="146"/>
    </location>
</feature>
<protein>
    <recommendedName>
        <fullName evidence="3">EF-hand domain-containing protein</fullName>
    </recommendedName>
</protein>
<dbReference type="PROSITE" id="PS00018">
    <property type="entry name" value="EF_HAND_1"/>
    <property type="match status" value="2"/>
</dbReference>
<evidence type="ECO:0000256" key="1">
    <source>
        <dbReference type="ARBA" id="ARBA00022837"/>
    </source>
</evidence>
<dbReference type="EMBL" id="CAJNNV010016639">
    <property type="protein sequence ID" value="CAE8604585.1"/>
    <property type="molecule type" value="Genomic_DNA"/>
</dbReference>
<dbReference type="InterPro" id="IPR002048">
    <property type="entry name" value="EF_hand_dom"/>
</dbReference>
<keyword evidence="5" id="KW-1185">Reference proteome</keyword>
<proteinExistence type="predicted"/>
<feature type="non-terminal residue" evidence="4">
    <location>
        <position position="344"/>
    </location>
</feature>
<evidence type="ECO:0000259" key="3">
    <source>
        <dbReference type="PROSITE" id="PS50222"/>
    </source>
</evidence>
<sequence>MAPPLSSGRSPQATKVRRKVEGASPSRGGSRPGTPADGSRPGTPADLQRARRNERVNNFLDRQCELSPQNEIRRGISVMQRELAIEMRTADDAGLLGSRGVEGFRKMLISRYGTVAAGWRMGLDRDGNGRVSFGELCLCCRDMGFHGNLRKLWMELDADHGGFISLNELDPAAFKDLEDFKCLCYDKFSNMIAAWEQGLNPDGHVGIAEKEFISRIGTLGFPGDARRLFRWLRTDLSRRELTLADLDPQAADALLRADPCADSISQGGGRRAFAAPEPKAPPTKLILAMSKSSSAPGGHLHPGTLRGKAIDSSIGSGAFFSSLPPGALAGRSEQDFLPVSGSFS</sequence>
<dbReference type="PROSITE" id="PS50222">
    <property type="entry name" value="EF_HAND_2"/>
    <property type="match status" value="1"/>
</dbReference>
<dbReference type="Gene3D" id="1.10.238.10">
    <property type="entry name" value="EF-hand"/>
    <property type="match status" value="1"/>
</dbReference>
<dbReference type="InterPro" id="IPR011992">
    <property type="entry name" value="EF-hand-dom_pair"/>
</dbReference>
<feature type="compositionally biased region" description="Low complexity" evidence="2">
    <location>
        <begin position="24"/>
        <end position="33"/>
    </location>
</feature>
<dbReference type="InterPro" id="IPR018247">
    <property type="entry name" value="EF_Hand_1_Ca_BS"/>
</dbReference>
<accession>A0A813F2D8</accession>
<dbReference type="AlphaFoldDB" id="A0A813F2D8"/>
<name>A0A813F2D8_POLGL</name>
<dbReference type="Proteomes" id="UP000654075">
    <property type="component" value="Unassembled WGS sequence"/>
</dbReference>
<dbReference type="SUPFAM" id="SSF47473">
    <property type="entry name" value="EF-hand"/>
    <property type="match status" value="1"/>
</dbReference>
<keyword evidence="1" id="KW-0106">Calcium</keyword>
<organism evidence="4 5">
    <name type="scientific">Polarella glacialis</name>
    <name type="common">Dinoflagellate</name>
    <dbReference type="NCBI Taxonomy" id="89957"/>
    <lineage>
        <taxon>Eukaryota</taxon>
        <taxon>Sar</taxon>
        <taxon>Alveolata</taxon>
        <taxon>Dinophyceae</taxon>
        <taxon>Suessiales</taxon>
        <taxon>Suessiaceae</taxon>
        <taxon>Polarella</taxon>
    </lineage>
</organism>
<evidence type="ECO:0000313" key="4">
    <source>
        <dbReference type="EMBL" id="CAE8604585.1"/>
    </source>
</evidence>
<feature type="region of interest" description="Disordered" evidence="2">
    <location>
        <begin position="1"/>
        <end position="49"/>
    </location>
</feature>
<reference evidence="4" key="1">
    <citation type="submission" date="2021-02" db="EMBL/GenBank/DDBJ databases">
        <authorList>
            <person name="Dougan E. K."/>
            <person name="Rhodes N."/>
            <person name="Thang M."/>
            <person name="Chan C."/>
        </authorList>
    </citation>
    <scope>NUCLEOTIDE SEQUENCE</scope>
</reference>
<evidence type="ECO:0000313" key="5">
    <source>
        <dbReference type="Proteomes" id="UP000654075"/>
    </source>
</evidence>
<comment type="caution">
    <text evidence="4">The sequence shown here is derived from an EMBL/GenBank/DDBJ whole genome shotgun (WGS) entry which is preliminary data.</text>
</comment>
<evidence type="ECO:0000256" key="2">
    <source>
        <dbReference type="SAM" id="MobiDB-lite"/>
    </source>
</evidence>
<gene>
    <name evidence="4" type="ORF">PGLA1383_LOCUS22737</name>
</gene>
<dbReference type="GO" id="GO:0005509">
    <property type="term" value="F:calcium ion binding"/>
    <property type="evidence" value="ECO:0007669"/>
    <property type="project" value="InterPro"/>
</dbReference>